<comment type="caution">
    <text evidence="4">The sequence shown here is derived from an EMBL/GenBank/DDBJ whole genome shotgun (WGS) entry which is preliminary data.</text>
</comment>
<accession>A0AAD8XT33</accession>
<dbReference type="Gene3D" id="3.40.630.30">
    <property type="match status" value="1"/>
</dbReference>
<dbReference type="SUPFAM" id="SSF55729">
    <property type="entry name" value="Acyl-CoA N-acyltransferases (Nat)"/>
    <property type="match status" value="1"/>
</dbReference>
<dbReference type="PANTHER" id="PTHR43420">
    <property type="entry name" value="ACETYLTRANSFERASE"/>
    <property type="match status" value="1"/>
</dbReference>
<dbReference type="CDD" id="cd04301">
    <property type="entry name" value="NAT_SF"/>
    <property type="match status" value="1"/>
</dbReference>
<evidence type="ECO:0000313" key="4">
    <source>
        <dbReference type="EMBL" id="KAK1733217.1"/>
    </source>
</evidence>
<organism evidence="4 5">
    <name type="scientific">Skeletonema marinoi</name>
    <dbReference type="NCBI Taxonomy" id="267567"/>
    <lineage>
        <taxon>Eukaryota</taxon>
        <taxon>Sar</taxon>
        <taxon>Stramenopiles</taxon>
        <taxon>Ochrophyta</taxon>
        <taxon>Bacillariophyta</taxon>
        <taxon>Coscinodiscophyceae</taxon>
        <taxon>Thalassiosirophycidae</taxon>
        <taxon>Thalassiosirales</taxon>
        <taxon>Skeletonemataceae</taxon>
        <taxon>Skeletonema</taxon>
        <taxon>Skeletonema marinoi-dohrnii complex</taxon>
    </lineage>
</organism>
<evidence type="ECO:0000256" key="3">
    <source>
        <dbReference type="SAM" id="MobiDB-lite"/>
    </source>
</evidence>
<dbReference type="Proteomes" id="UP001224775">
    <property type="component" value="Unassembled WGS sequence"/>
</dbReference>
<feature type="compositionally biased region" description="Low complexity" evidence="3">
    <location>
        <begin position="24"/>
        <end position="36"/>
    </location>
</feature>
<keyword evidence="5" id="KW-1185">Reference proteome</keyword>
<evidence type="ECO:0008006" key="6">
    <source>
        <dbReference type="Google" id="ProtNLM"/>
    </source>
</evidence>
<dbReference type="EMBL" id="JATAAI010000052">
    <property type="protein sequence ID" value="KAK1733217.1"/>
    <property type="molecule type" value="Genomic_DNA"/>
</dbReference>
<keyword evidence="2" id="KW-0012">Acyltransferase</keyword>
<evidence type="ECO:0000313" key="5">
    <source>
        <dbReference type="Proteomes" id="UP001224775"/>
    </source>
</evidence>
<dbReference type="PANTHER" id="PTHR43420:SF47">
    <property type="entry name" value="N-ACETYLTRANSFERASE DOMAIN-CONTAINING PROTEIN"/>
    <property type="match status" value="1"/>
</dbReference>
<reference evidence="4" key="1">
    <citation type="submission" date="2023-06" db="EMBL/GenBank/DDBJ databases">
        <title>Survivors Of The Sea: Transcriptome response of Skeletonema marinoi to long-term dormancy.</title>
        <authorList>
            <person name="Pinder M.I.M."/>
            <person name="Kourtchenko O."/>
            <person name="Robertson E.K."/>
            <person name="Larsson T."/>
            <person name="Maumus F."/>
            <person name="Osuna-Cruz C.M."/>
            <person name="Vancaester E."/>
            <person name="Stenow R."/>
            <person name="Vandepoele K."/>
            <person name="Ploug H."/>
            <person name="Bruchert V."/>
            <person name="Godhe A."/>
            <person name="Topel M."/>
        </authorList>
    </citation>
    <scope>NUCLEOTIDE SEQUENCE</scope>
    <source>
        <strain evidence="4">R05AC</strain>
    </source>
</reference>
<evidence type="ECO:0000256" key="1">
    <source>
        <dbReference type="ARBA" id="ARBA00022679"/>
    </source>
</evidence>
<proteinExistence type="predicted"/>
<dbReference type="InterPro" id="IPR050680">
    <property type="entry name" value="YpeA/RimI_acetyltransf"/>
</dbReference>
<gene>
    <name evidence="4" type="ORF">QTG54_016074</name>
</gene>
<evidence type="ECO:0000256" key="2">
    <source>
        <dbReference type="ARBA" id="ARBA00023315"/>
    </source>
</evidence>
<sequence length="402" mass="45218">MKALAFLSSLSTIRSRSHHPWGATQRQNRQQPPTRQLTSIHHHDVTSCALFLLSSNEHHDDYNHIIDDDNSESNEAPSIVQCSTQNDFHQIYQMNAAALQQLFTTKQQQRQDNITQQSANDSSETSRIINSRISTNSSHTFIERVLNCTTAIDDTSTSISDYDSEVYFVAVQHDNDNDNISTNNDNILLQSAITNSDCASLNDLPSTNNDVAIMGIVAIQLRHKSPLIAGPSTTATITNNNSNPSGDDNCIPRGDGNTDLPAVALPTPQFYILTVQVDEQFRQRGIGLSLLHAVVEYCKGYSEQLSHRVGLQQHHDVDGDDDSIGESKNENLLLQKLRQRQQNRRNKRSNRQNNKATTTNEERIPIVLSVDTDNIPAVRLYEKFGFEYLERNEVFCMMVLRP</sequence>
<feature type="compositionally biased region" description="Basic residues" evidence="3">
    <location>
        <begin position="339"/>
        <end position="350"/>
    </location>
</feature>
<feature type="region of interest" description="Disordered" evidence="3">
    <location>
        <begin position="17"/>
        <end position="38"/>
    </location>
</feature>
<dbReference type="InterPro" id="IPR016181">
    <property type="entry name" value="Acyl_CoA_acyltransferase"/>
</dbReference>
<protein>
    <recommendedName>
        <fullName evidence="6">N-acetyltransferase domain-containing protein</fullName>
    </recommendedName>
</protein>
<keyword evidence="1" id="KW-0808">Transferase</keyword>
<feature type="region of interest" description="Disordered" evidence="3">
    <location>
        <begin position="339"/>
        <end position="360"/>
    </location>
</feature>
<name>A0AAD8XT33_9STRA</name>
<dbReference type="AlphaFoldDB" id="A0AAD8XT33"/>
<dbReference type="GO" id="GO:0016746">
    <property type="term" value="F:acyltransferase activity"/>
    <property type="evidence" value="ECO:0007669"/>
    <property type="project" value="UniProtKB-KW"/>
</dbReference>